<proteinExistence type="predicted"/>
<reference evidence="1 2" key="1">
    <citation type="submission" date="2019-02" db="EMBL/GenBank/DDBJ databases">
        <title>Deep-cultivation of Planctomycetes and their phenomic and genomic characterization uncovers novel biology.</title>
        <authorList>
            <person name="Wiegand S."/>
            <person name="Jogler M."/>
            <person name="Boedeker C."/>
            <person name="Pinto D."/>
            <person name="Vollmers J."/>
            <person name="Rivas-Marin E."/>
            <person name="Kohn T."/>
            <person name="Peeters S.H."/>
            <person name="Heuer A."/>
            <person name="Rast P."/>
            <person name="Oberbeckmann S."/>
            <person name="Bunk B."/>
            <person name="Jeske O."/>
            <person name="Meyerdierks A."/>
            <person name="Storesund J.E."/>
            <person name="Kallscheuer N."/>
            <person name="Luecker S."/>
            <person name="Lage O.M."/>
            <person name="Pohl T."/>
            <person name="Merkel B.J."/>
            <person name="Hornburger P."/>
            <person name="Mueller R.-W."/>
            <person name="Bruemmer F."/>
            <person name="Labrenz M."/>
            <person name="Spormann A.M."/>
            <person name="Op den Camp H."/>
            <person name="Overmann J."/>
            <person name="Amann R."/>
            <person name="Jetten M.S.M."/>
            <person name="Mascher T."/>
            <person name="Medema M.H."/>
            <person name="Devos D.P."/>
            <person name="Kaster A.-K."/>
            <person name="Ovreas L."/>
            <person name="Rohde M."/>
            <person name="Galperin M.Y."/>
            <person name="Jogler C."/>
        </authorList>
    </citation>
    <scope>NUCLEOTIDE SEQUENCE [LARGE SCALE GENOMIC DNA]</scope>
    <source>
        <strain evidence="1 2">TBK1r</strain>
    </source>
</reference>
<protein>
    <submittedName>
        <fullName evidence="1">Uncharacterized protein</fullName>
    </submittedName>
</protein>
<organism evidence="1 2">
    <name type="scientific">Stieleria magnilauensis</name>
    <dbReference type="NCBI Taxonomy" id="2527963"/>
    <lineage>
        <taxon>Bacteria</taxon>
        <taxon>Pseudomonadati</taxon>
        <taxon>Planctomycetota</taxon>
        <taxon>Planctomycetia</taxon>
        <taxon>Pirellulales</taxon>
        <taxon>Pirellulaceae</taxon>
        <taxon>Stieleria</taxon>
    </lineage>
</organism>
<accession>A0ABX5XSD4</accession>
<dbReference type="RefSeq" id="WP_419581489.1">
    <property type="nucleotide sequence ID" value="NZ_CP036432.1"/>
</dbReference>
<dbReference type="EMBL" id="CP036432">
    <property type="protein sequence ID" value="QDV84829.1"/>
    <property type="molecule type" value="Genomic_DNA"/>
</dbReference>
<keyword evidence="2" id="KW-1185">Reference proteome</keyword>
<evidence type="ECO:0000313" key="1">
    <source>
        <dbReference type="EMBL" id="QDV84829.1"/>
    </source>
</evidence>
<sequence>MLKPVFKPVLQPVLKIRGMGPMTFARAYRAGQRSLPNPTHVFVCVTDHFEPERDRAPLELQRRRVDRWLSDYPRTVDGCCDSRGRPPQHTFFYPIECYLPEHLEKLATLTRSGYGDVEVHLHHDKDNAQSLRELLLRSTETLHTRHGLLHRDASGQIRYGFIHGNWALDNSHPDGCHCGVNDELTVLRQTGCYADFTMPAAPHPAQTRTINSIYYAIDDPQRPKSHDTGIPASVGAARPRDGLLMIQGPVVVTHRRPWQKPRIENGNVAGSQPLAEQRIDDWLKARVTVSGHPQWQFVKLHTHGALEANTDVWLSPHATKFHARLRETANRYGFKYYYVTAREMAALVAQAEQGLTEPVFDEDHTAIPFLIPTDFTGHGG</sequence>
<dbReference type="Proteomes" id="UP000318081">
    <property type="component" value="Chromosome"/>
</dbReference>
<evidence type="ECO:0000313" key="2">
    <source>
        <dbReference type="Proteomes" id="UP000318081"/>
    </source>
</evidence>
<name>A0ABX5XSD4_9BACT</name>
<gene>
    <name evidence="1" type="ORF">TBK1r_37810</name>
</gene>